<accession>A0A812RYF7</accession>
<evidence type="ECO:0000313" key="5">
    <source>
        <dbReference type="EMBL" id="CAE7460416.1"/>
    </source>
</evidence>
<feature type="compositionally biased region" description="Polar residues" evidence="2">
    <location>
        <begin position="1"/>
        <end position="15"/>
    </location>
</feature>
<keyword evidence="6" id="KW-1185">Reference proteome</keyword>
<feature type="region of interest" description="Disordered" evidence="2">
    <location>
        <begin position="1"/>
        <end position="28"/>
    </location>
</feature>
<dbReference type="Pfam" id="PF13639">
    <property type="entry name" value="zf-RING_2"/>
    <property type="match status" value="1"/>
</dbReference>
<dbReference type="InterPro" id="IPR000571">
    <property type="entry name" value="Znf_CCCH"/>
</dbReference>
<keyword evidence="1" id="KW-0863">Zinc-finger</keyword>
<dbReference type="AlphaFoldDB" id="A0A812RYF7"/>
<evidence type="ECO:0000256" key="2">
    <source>
        <dbReference type="SAM" id="MobiDB-lite"/>
    </source>
</evidence>
<dbReference type="SUPFAM" id="SSF57850">
    <property type="entry name" value="RING/U-box"/>
    <property type="match status" value="1"/>
</dbReference>
<name>A0A812RYF7_9DINO</name>
<sequence length="301" mass="32237">MSGYRQATTSASSSHDVPPLPPPADAQDVIPLFPDTDDEFLQETRGLCVHGRKACTNLLRTGHCRRGESCSYCHRHERDESMARPAQSRRERAARQAEVGAAVQLPLMSLSSERVHLVTGYIADIAADGSCSIILNNGNGTVLIPASVAVSFALPPYQPSMRHRFGSQETSGFVPIFDGLQTGVIGAAAASSRASGVSLLSAAGAALAPVLRKAQQAWKGFQTQCAQLWQKLQLTFESDTCCVCLQPLAPDDAPAAILLPCNHMCMHWSCFEHFRSSSGAPFQCPICRKTVTRALNTGGSP</sequence>
<dbReference type="GO" id="GO:0008270">
    <property type="term" value="F:zinc ion binding"/>
    <property type="evidence" value="ECO:0007669"/>
    <property type="project" value="UniProtKB-KW"/>
</dbReference>
<dbReference type="Gene3D" id="3.30.40.10">
    <property type="entry name" value="Zinc/RING finger domain, C3HC4 (zinc finger)"/>
    <property type="match status" value="1"/>
</dbReference>
<proteinExistence type="predicted"/>
<keyword evidence="1" id="KW-0479">Metal-binding</keyword>
<evidence type="ECO:0000313" key="6">
    <source>
        <dbReference type="Proteomes" id="UP000604046"/>
    </source>
</evidence>
<dbReference type="PROSITE" id="PS50089">
    <property type="entry name" value="ZF_RING_2"/>
    <property type="match status" value="1"/>
</dbReference>
<evidence type="ECO:0000256" key="1">
    <source>
        <dbReference type="PROSITE-ProRule" id="PRU00723"/>
    </source>
</evidence>
<dbReference type="InterPro" id="IPR013083">
    <property type="entry name" value="Znf_RING/FYVE/PHD"/>
</dbReference>
<protein>
    <submittedName>
        <fullName evidence="5">Uncharacterized protein</fullName>
    </submittedName>
</protein>
<comment type="caution">
    <text evidence="5">The sequence shown here is derived from an EMBL/GenBank/DDBJ whole genome shotgun (WGS) entry which is preliminary data.</text>
</comment>
<dbReference type="EMBL" id="CAJNDS010002400">
    <property type="protein sequence ID" value="CAE7460416.1"/>
    <property type="molecule type" value="Genomic_DNA"/>
</dbReference>
<evidence type="ECO:0000259" key="3">
    <source>
        <dbReference type="PROSITE" id="PS50089"/>
    </source>
</evidence>
<organism evidence="5 6">
    <name type="scientific">Symbiodinium natans</name>
    <dbReference type="NCBI Taxonomy" id="878477"/>
    <lineage>
        <taxon>Eukaryota</taxon>
        <taxon>Sar</taxon>
        <taxon>Alveolata</taxon>
        <taxon>Dinophyceae</taxon>
        <taxon>Suessiales</taxon>
        <taxon>Symbiodiniaceae</taxon>
        <taxon>Symbiodinium</taxon>
    </lineage>
</organism>
<evidence type="ECO:0000259" key="4">
    <source>
        <dbReference type="PROSITE" id="PS50103"/>
    </source>
</evidence>
<feature type="domain" description="RING-type" evidence="3">
    <location>
        <begin position="241"/>
        <end position="288"/>
    </location>
</feature>
<dbReference type="Proteomes" id="UP000604046">
    <property type="component" value="Unassembled WGS sequence"/>
</dbReference>
<reference evidence="5" key="1">
    <citation type="submission" date="2021-02" db="EMBL/GenBank/DDBJ databases">
        <authorList>
            <person name="Dougan E. K."/>
            <person name="Rhodes N."/>
            <person name="Thang M."/>
            <person name="Chan C."/>
        </authorList>
    </citation>
    <scope>NUCLEOTIDE SEQUENCE</scope>
</reference>
<dbReference type="InterPro" id="IPR001841">
    <property type="entry name" value="Znf_RING"/>
</dbReference>
<feature type="zinc finger region" description="C3H1-type" evidence="1">
    <location>
        <begin position="54"/>
        <end position="79"/>
    </location>
</feature>
<dbReference type="SMART" id="SM00184">
    <property type="entry name" value="RING"/>
    <property type="match status" value="1"/>
</dbReference>
<keyword evidence="1" id="KW-0862">Zinc</keyword>
<feature type="domain" description="C3H1-type" evidence="4">
    <location>
        <begin position="54"/>
        <end position="79"/>
    </location>
</feature>
<gene>
    <name evidence="5" type="ORF">SNAT2548_LOCUS25552</name>
</gene>
<dbReference type="PROSITE" id="PS50103">
    <property type="entry name" value="ZF_C3H1"/>
    <property type="match status" value="1"/>
</dbReference>